<feature type="region of interest" description="Disordered" evidence="2">
    <location>
        <begin position="94"/>
        <end position="133"/>
    </location>
</feature>
<evidence type="ECO:0000313" key="4">
    <source>
        <dbReference type="EMBL" id="GBG60782.1"/>
    </source>
</evidence>
<sequence length="327" mass="36000">MASNFNNMSGGGAKGPCYSCGQAGHLARFCPFPHRRLNGVQSSTSNAIVPVQAPLLTLPGSNGFGTAVQPYSRHSSGGGGWLGSRVSTLEEKVGKISAKHEAEEAKEQAAREEEDRRKREREEEERTQRDKREREEFLAQLNREMNSKLDRVCEVVSTKKGGDSNEVAMLKAQVEALKRSWDESGVAGTLTRNSDNEEVSRLKAQVAELMKRVQGPSSSVPTKRADEAEEIARLHSEQAEMKSAADRTFAALEDFITSLKGRCEEVEASAEVWKSEALRPGNKRGCAAIDQTPITEAQFRPRTTPVGSPQTVRRANAELKGRRRLTY</sequence>
<dbReference type="PROSITE" id="PS50158">
    <property type="entry name" value="ZF_CCHC"/>
    <property type="match status" value="1"/>
</dbReference>
<dbReference type="GO" id="GO:0003676">
    <property type="term" value="F:nucleic acid binding"/>
    <property type="evidence" value="ECO:0007669"/>
    <property type="project" value="InterPro"/>
</dbReference>
<keyword evidence="1" id="KW-0862">Zinc</keyword>
<dbReference type="EMBL" id="BFEA01000014">
    <property type="protein sequence ID" value="GBG60782.1"/>
    <property type="molecule type" value="Genomic_DNA"/>
</dbReference>
<name>A0A388JST9_CHABU</name>
<keyword evidence="5" id="KW-1185">Reference proteome</keyword>
<comment type="caution">
    <text evidence="4">The sequence shown here is derived from an EMBL/GenBank/DDBJ whole genome shotgun (WGS) entry which is preliminary data.</text>
</comment>
<keyword evidence="1" id="KW-0863">Zinc-finger</keyword>
<dbReference type="Pfam" id="PF00098">
    <property type="entry name" value="zf-CCHC"/>
    <property type="match status" value="1"/>
</dbReference>
<gene>
    <name evidence="4" type="ORF">CBR_g12520</name>
</gene>
<dbReference type="SMART" id="SM00343">
    <property type="entry name" value="ZnF_C2HC"/>
    <property type="match status" value="1"/>
</dbReference>
<dbReference type="SUPFAM" id="SSF57756">
    <property type="entry name" value="Retrovirus zinc finger-like domains"/>
    <property type="match status" value="1"/>
</dbReference>
<accession>A0A388JST9</accession>
<proteinExistence type="predicted"/>
<keyword evidence="1" id="KW-0479">Metal-binding</keyword>
<dbReference type="AlphaFoldDB" id="A0A388JST9"/>
<dbReference type="InterPro" id="IPR036875">
    <property type="entry name" value="Znf_CCHC_sf"/>
</dbReference>
<evidence type="ECO:0000259" key="3">
    <source>
        <dbReference type="PROSITE" id="PS50158"/>
    </source>
</evidence>
<dbReference type="Gene3D" id="4.10.60.10">
    <property type="entry name" value="Zinc finger, CCHC-type"/>
    <property type="match status" value="1"/>
</dbReference>
<organism evidence="4 5">
    <name type="scientific">Chara braunii</name>
    <name type="common">Braun's stonewort</name>
    <dbReference type="NCBI Taxonomy" id="69332"/>
    <lineage>
        <taxon>Eukaryota</taxon>
        <taxon>Viridiplantae</taxon>
        <taxon>Streptophyta</taxon>
        <taxon>Charophyceae</taxon>
        <taxon>Charales</taxon>
        <taxon>Characeae</taxon>
        <taxon>Chara</taxon>
    </lineage>
</organism>
<dbReference type="Gramene" id="GBG60782">
    <property type="protein sequence ID" value="GBG60782"/>
    <property type="gene ID" value="CBR_g12520"/>
</dbReference>
<dbReference type="GO" id="GO:0008270">
    <property type="term" value="F:zinc ion binding"/>
    <property type="evidence" value="ECO:0007669"/>
    <property type="project" value="UniProtKB-KW"/>
</dbReference>
<evidence type="ECO:0000256" key="1">
    <source>
        <dbReference type="PROSITE-ProRule" id="PRU00047"/>
    </source>
</evidence>
<protein>
    <recommendedName>
        <fullName evidence="3">CCHC-type domain-containing protein</fullName>
    </recommendedName>
</protein>
<evidence type="ECO:0000256" key="2">
    <source>
        <dbReference type="SAM" id="MobiDB-lite"/>
    </source>
</evidence>
<evidence type="ECO:0000313" key="5">
    <source>
        <dbReference type="Proteomes" id="UP000265515"/>
    </source>
</evidence>
<feature type="domain" description="CCHC-type" evidence="3">
    <location>
        <begin position="17"/>
        <end position="31"/>
    </location>
</feature>
<dbReference type="Proteomes" id="UP000265515">
    <property type="component" value="Unassembled WGS sequence"/>
</dbReference>
<dbReference type="InterPro" id="IPR001878">
    <property type="entry name" value="Znf_CCHC"/>
</dbReference>
<reference evidence="4 5" key="1">
    <citation type="journal article" date="2018" name="Cell">
        <title>The Chara Genome: Secondary Complexity and Implications for Plant Terrestrialization.</title>
        <authorList>
            <person name="Nishiyama T."/>
            <person name="Sakayama H."/>
            <person name="Vries J.D."/>
            <person name="Buschmann H."/>
            <person name="Saint-Marcoux D."/>
            <person name="Ullrich K.K."/>
            <person name="Haas F.B."/>
            <person name="Vanderstraeten L."/>
            <person name="Becker D."/>
            <person name="Lang D."/>
            <person name="Vosolsobe S."/>
            <person name="Rombauts S."/>
            <person name="Wilhelmsson P.K.I."/>
            <person name="Janitza P."/>
            <person name="Kern R."/>
            <person name="Heyl A."/>
            <person name="Rumpler F."/>
            <person name="Villalobos L.I.A.C."/>
            <person name="Clay J.M."/>
            <person name="Skokan R."/>
            <person name="Toyoda A."/>
            <person name="Suzuki Y."/>
            <person name="Kagoshima H."/>
            <person name="Schijlen E."/>
            <person name="Tajeshwar N."/>
            <person name="Catarino B."/>
            <person name="Hetherington A.J."/>
            <person name="Saltykova A."/>
            <person name="Bonnot C."/>
            <person name="Breuninger H."/>
            <person name="Symeonidi A."/>
            <person name="Radhakrishnan G.V."/>
            <person name="Van Nieuwerburgh F."/>
            <person name="Deforce D."/>
            <person name="Chang C."/>
            <person name="Karol K.G."/>
            <person name="Hedrich R."/>
            <person name="Ulvskov P."/>
            <person name="Glockner G."/>
            <person name="Delwiche C.F."/>
            <person name="Petrasek J."/>
            <person name="Van de Peer Y."/>
            <person name="Friml J."/>
            <person name="Beilby M."/>
            <person name="Dolan L."/>
            <person name="Kohara Y."/>
            <person name="Sugano S."/>
            <person name="Fujiyama A."/>
            <person name="Delaux P.-M."/>
            <person name="Quint M."/>
            <person name="TheiBen G."/>
            <person name="Hagemann M."/>
            <person name="Harholt J."/>
            <person name="Dunand C."/>
            <person name="Zachgo S."/>
            <person name="Langdale J."/>
            <person name="Maumus F."/>
            <person name="Straeten D.V.D."/>
            <person name="Gould S.B."/>
            <person name="Rensing S.A."/>
        </authorList>
    </citation>
    <scope>NUCLEOTIDE SEQUENCE [LARGE SCALE GENOMIC DNA]</scope>
    <source>
        <strain evidence="4 5">S276</strain>
    </source>
</reference>